<dbReference type="Proteomes" id="UP001185737">
    <property type="component" value="Unassembled WGS sequence"/>
</dbReference>
<gene>
    <name evidence="7" type="ORF">R3Q59_28790</name>
</gene>
<reference evidence="7 8" key="1">
    <citation type="submission" date="2023-10" db="EMBL/GenBank/DDBJ databases">
        <title>Development of a sustainable strategy for remediation of hydrocarbon-contaminated territories based on the waste exchange concept.</title>
        <authorList>
            <person name="Krivoruchko A."/>
        </authorList>
    </citation>
    <scope>NUCLEOTIDE SEQUENCE [LARGE SCALE GENOMIC DNA]</scope>
    <source>
        <strain evidence="7 8">IEGM 60</strain>
    </source>
</reference>
<proteinExistence type="inferred from homology"/>
<comment type="similarity">
    <text evidence="1">Belongs to the LysR transcriptional regulatory family.</text>
</comment>
<dbReference type="PROSITE" id="PS50931">
    <property type="entry name" value="HTH_LYSR"/>
    <property type="match status" value="1"/>
</dbReference>
<dbReference type="PANTHER" id="PTHR30346">
    <property type="entry name" value="TRANSCRIPTIONAL DUAL REGULATOR HCAR-RELATED"/>
    <property type="match status" value="1"/>
</dbReference>
<dbReference type="RefSeq" id="WP_317570345.1">
    <property type="nucleotide sequence ID" value="NZ_JAWLKA010000019.1"/>
</dbReference>
<keyword evidence="8" id="KW-1185">Reference proteome</keyword>
<dbReference type="CDD" id="cd08414">
    <property type="entry name" value="PBP2_LTTR_aromatics_like"/>
    <property type="match status" value="1"/>
</dbReference>
<evidence type="ECO:0000256" key="2">
    <source>
        <dbReference type="ARBA" id="ARBA00023015"/>
    </source>
</evidence>
<dbReference type="SUPFAM" id="SSF46785">
    <property type="entry name" value="Winged helix' DNA-binding domain"/>
    <property type="match status" value="1"/>
</dbReference>
<sequence>MDLRDLEAFIAVAEELHFGRAAARLHMAQPPLSNRITQLENEFRLKLFQRTTRNVRLTDAGERLLGPARRAVNQAASVRELATAIASGEEGRVRIGFAGASSQRVLPLLTRAVRAAHPGIDLVLQSQTYVYRAFDLLVAGDLDLAFVRIPVARPELSYRVVEVEQVLCALPTGHRLADRDSVRLEDLIDEDFVSLPEDSGSMLRLTMYSMCMSAGFRPKITQVAPDSSTVLALVAAGAGVTITLSSVCQAQSVGIVYKPVEGAEPSHLFPALAWRTDNTSPALQRVLAVGEAALPTPDLDSYGSDMNN</sequence>
<dbReference type="Pfam" id="PF00126">
    <property type="entry name" value="HTH_1"/>
    <property type="match status" value="1"/>
</dbReference>
<evidence type="ECO:0000256" key="5">
    <source>
        <dbReference type="ARBA" id="ARBA00023163"/>
    </source>
</evidence>
<accession>A0ABU4CLQ9</accession>
<dbReference type="Gene3D" id="3.40.190.10">
    <property type="entry name" value="Periplasmic binding protein-like II"/>
    <property type="match status" value="2"/>
</dbReference>
<keyword evidence="3" id="KW-0238">DNA-binding</keyword>
<dbReference type="PRINTS" id="PR00039">
    <property type="entry name" value="HTHLYSR"/>
</dbReference>
<evidence type="ECO:0000313" key="8">
    <source>
        <dbReference type="Proteomes" id="UP001185737"/>
    </source>
</evidence>
<dbReference type="Gene3D" id="1.10.10.10">
    <property type="entry name" value="Winged helix-like DNA-binding domain superfamily/Winged helix DNA-binding domain"/>
    <property type="match status" value="1"/>
</dbReference>
<dbReference type="Pfam" id="PF03466">
    <property type="entry name" value="LysR_substrate"/>
    <property type="match status" value="1"/>
</dbReference>
<dbReference type="SUPFAM" id="SSF53850">
    <property type="entry name" value="Periplasmic binding protein-like II"/>
    <property type="match status" value="1"/>
</dbReference>
<keyword evidence="2" id="KW-0805">Transcription regulation</keyword>
<dbReference type="InterPro" id="IPR036388">
    <property type="entry name" value="WH-like_DNA-bd_sf"/>
</dbReference>
<name>A0ABU4CLQ9_RHOJO</name>
<comment type="caution">
    <text evidence="7">The sequence shown here is derived from an EMBL/GenBank/DDBJ whole genome shotgun (WGS) entry which is preliminary data.</text>
</comment>
<dbReference type="InterPro" id="IPR000847">
    <property type="entry name" value="LysR_HTH_N"/>
</dbReference>
<feature type="domain" description="HTH lysR-type" evidence="6">
    <location>
        <begin position="1"/>
        <end position="58"/>
    </location>
</feature>
<evidence type="ECO:0000259" key="6">
    <source>
        <dbReference type="PROSITE" id="PS50931"/>
    </source>
</evidence>
<dbReference type="InterPro" id="IPR036390">
    <property type="entry name" value="WH_DNA-bd_sf"/>
</dbReference>
<keyword evidence="4" id="KW-0010">Activator</keyword>
<dbReference type="EMBL" id="JAWLKA010000019">
    <property type="protein sequence ID" value="MDV6284495.1"/>
    <property type="molecule type" value="Genomic_DNA"/>
</dbReference>
<keyword evidence="5" id="KW-0804">Transcription</keyword>
<organism evidence="7 8">
    <name type="scientific">Rhodococcus jostii</name>
    <dbReference type="NCBI Taxonomy" id="132919"/>
    <lineage>
        <taxon>Bacteria</taxon>
        <taxon>Bacillati</taxon>
        <taxon>Actinomycetota</taxon>
        <taxon>Actinomycetes</taxon>
        <taxon>Mycobacteriales</taxon>
        <taxon>Nocardiaceae</taxon>
        <taxon>Rhodococcus</taxon>
    </lineage>
</organism>
<dbReference type="PANTHER" id="PTHR30346:SF0">
    <property type="entry name" value="HCA OPERON TRANSCRIPTIONAL ACTIVATOR HCAR"/>
    <property type="match status" value="1"/>
</dbReference>
<evidence type="ECO:0000256" key="4">
    <source>
        <dbReference type="ARBA" id="ARBA00023159"/>
    </source>
</evidence>
<evidence type="ECO:0000313" key="7">
    <source>
        <dbReference type="EMBL" id="MDV6284495.1"/>
    </source>
</evidence>
<protein>
    <submittedName>
        <fullName evidence="7">LysR substrate-binding domain-containing protein</fullName>
    </submittedName>
</protein>
<evidence type="ECO:0000256" key="3">
    <source>
        <dbReference type="ARBA" id="ARBA00023125"/>
    </source>
</evidence>
<evidence type="ECO:0000256" key="1">
    <source>
        <dbReference type="ARBA" id="ARBA00009437"/>
    </source>
</evidence>
<dbReference type="InterPro" id="IPR005119">
    <property type="entry name" value="LysR_subst-bd"/>
</dbReference>